<dbReference type="AlphaFoldDB" id="A0A369Q5Z0"/>
<dbReference type="InterPro" id="IPR009097">
    <property type="entry name" value="Cyclic_Pdiesterase"/>
</dbReference>
<gene>
    <name evidence="1" type="ORF">HME9302_01505</name>
</gene>
<reference evidence="1 2" key="1">
    <citation type="submission" date="2018-04" db="EMBL/GenBank/DDBJ databases">
        <title>Altererythrobacter sp. HME9302 genome sequencing and assembly.</title>
        <authorList>
            <person name="Kang H."/>
            <person name="Kim H."/>
            <person name="Joh K."/>
        </authorList>
    </citation>
    <scope>NUCLEOTIDE SEQUENCE [LARGE SCALE GENOMIC DNA]</scope>
    <source>
        <strain evidence="1 2">HME9302</strain>
    </source>
</reference>
<proteinExistence type="predicted"/>
<dbReference type="SUPFAM" id="SSF55144">
    <property type="entry name" value="LigT-like"/>
    <property type="match status" value="1"/>
</dbReference>
<evidence type="ECO:0000313" key="1">
    <source>
        <dbReference type="EMBL" id="RDC60303.1"/>
    </source>
</evidence>
<dbReference type="Pfam" id="PF13563">
    <property type="entry name" value="2_5_RNA_ligase2"/>
    <property type="match status" value="1"/>
</dbReference>
<dbReference type="Proteomes" id="UP000253727">
    <property type="component" value="Unassembled WGS sequence"/>
</dbReference>
<protein>
    <recommendedName>
        <fullName evidence="3">2'-5' RNA ligase family protein</fullName>
    </recommendedName>
</protein>
<accession>A0A369Q5Z0</accession>
<dbReference type="RefSeq" id="WP_115366494.1">
    <property type="nucleotide sequence ID" value="NZ_QBKA01000002.1"/>
</dbReference>
<dbReference type="Gene3D" id="3.90.1140.10">
    <property type="entry name" value="Cyclic phosphodiesterase"/>
    <property type="match status" value="1"/>
</dbReference>
<keyword evidence="2" id="KW-1185">Reference proteome</keyword>
<evidence type="ECO:0008006" key="3">
    <source>
        <dbReference type="Google" id="ProtNLM"/>
    </source>
</evidence>
<comment type="caution">
    <text evidence="1">The sequence shown here is derived from an EMBL/GenBank/DDBJ whole genome shotgun (WGS) entry which is preliminary data.</text>
</comment>
<name>A0A369Q5Z0_9SPHN</name>
<dbReference type="EMBL" id="QBKA01000002">
    <property type="protein sequence ID" value="RDC60303.1"/>
    <property type="molecule type" value="Genomic_DNA"/>
</dbReference>
<sequence length="170" mass="19081">MTDNAPLILTAQLPKDMHRWATSLRTEHFPPERNHLEAHVTLFHAIPHFAEEEVRAECARIAAEMSPVPAELEGLLNLGRGTALKLTSPAMLSVRDRIAERLHGLLTAQDQHTPRLHVTIQNKVTLDAVKALQAQLADQIEPRSFAFRGLALHRYLGGPWDAVKDWPFRG</sequence>
<dbReference type="OrthoDB" id="793003at2"/>
<evidence type="ECO:0000313" key="2">
    <source>
        <dbReference type="Proteomes" id="UP000253727"/>
    </source>
</evidence>
<organism evidence="1 2">
    <name type="scientific">Alteripontixanthobacter maritimus</name>
    <dbReference type="NCBI Taxonomy" id="2161824"/>
    <lineage>
        <taxon>Bacteria</taxon>
        <taxon>Pseudomonadati</taxon>
        <taxon>Pseudomonadota</taxon>
        <taxon>Alphaproteobacteria</taxon>
        <taxon>Sphingomonadales</taxon>
        <taxon>Erythrobacteraceae</taxon>
        <taxon>Alteripontixanthobacter</taxon>
    </lineage>
</organism>